<organism evidence="2 3">
    <name type="scientific">Skermanella aerolata</name>
    <dbReference type="NCBI Taxonomy" id="393310"/>
    <lineage>
        <taxon>Bacteria</taxon>
        <taxon>Pseudomonadati</taxon>
        <taxon>Pseudomonadota</taxon>
        <taxon>Alphaproteobacteria</taxon>
        <taxon>Rhodospirillales</taxon>
        <taxon>Azospirillaceae</taxon>
        <taxon>Skermanella</taxon>
    </lineage>
</organism>
<dbReference type="Proteomes" id="UP000321523">
    <property type="component" value="Unassembled WGS sequence"/>
</dbReference>
<name>A0A512E3C5_9PROT</name>
<dbReference type="AlphaFoldDB" id="A0A512E3C5"/>
<keyword evidence="1" id="KW-0732">Signal</keyword>
<gene>
    <name evidence="2" type="ORF">SAE02_73340</name>
</gene>
<reference evidence="2 3" key="1">
    <citation type="submission" date="2019-07" db="EMBL/GenBank/DDBJ databases">
        <title>Whole genome shotgun sequence of Skermanella aerolata NBRC 106429.</title>
        <authorList>
            <person name="Hosoyama A."/>
            <person name="Uohara A."/>
            <person name="Ohji S."/>
            <person name="Ichikawa N."/>
        </authorList>
    </citation>
    <scope>NUCLEOTIDE SEQUENCE [LARGE SCALE GENOMIC DNA]</scope>
    <source>
        <strain evidence="2 3">NBRC 106429</strain>
    </source>
</reference>
<proteinExistence type="predicted"/>
<evidence type="ECO:0000313" key="3">
    <source>
        <dbReference type="Proteomes" id="UP000321523"/>
    </source>
</evidence>
<keyword evidence="3" id="KW-1185">Reference proteome</keyword>
<comment type="caution">
    <text evidence="2">The sequence shown here is derived from an EMBL/GenBank/DDBJ whole genome shotgun (WGS) entry which is preliminary data.</text>
</comment>
<dbReference type="RefSeq" id="WP_147041236.1">
    <property type="nucleotide sequence ID" value="NZ_BJYZ01000066.1"/>
</dbReference>
<feature type="signal peptide" evidence="1">
    <location>
        <begin position="1"/>
        <end position="21"/>
    </location>
</feature>
<evidence type="ECO:0000313" key="2">
    <source>
        <dbReference type="EMBL" id="GEO43186.1"/>
    </source>
</evidence>
<sequence length="156" mass="15990">MKFLKAALVALMTVAPVGAGATELGRTSFQGILPALQTVPYVELSAQELEDVRGTANLAGVTVSAAGVGTGDSVLVKTKAKTKVVEKPNKTVAVGKAKVKVVVTGDDRSAAVDLVAEALAQGENYALTKTNTNIKVIEKKNKTVVIGVAFAKAVAK</sequence>
<protein>
    <submittedName>
        <fullName evidence="2">Uncharacterized protein</fullName>
    </submittedName>
</protein>
<feature type="chain" id="PRO_5021873256" evidence="1">
    <location>
        <begin position="22"/>
        <end position="156"/>
    </location>
</feature>
<evidence type="ECO:0000256" key="1">
    <source>
        <dbReference type="SAM" id="SignalP"/>
    </source>
</evidence>
<dbReference type="EMBL" id="BJYZ01000066">
    <property type="protein sequence ID" value="GEO43186.1"/>
    <property type="molecule type" value="Genomic_DNA"/>
</dbReference>
<accession>A0A512E3C5</accession>